<keyword evidence="2" id="KW-1185">Reference proteome</keyword>
<organism evidence="1 2">
    <name type="scientific">Uliginosibacterium flavum</name>
    <dbReference type="NCBI Taxonomy" id="1396831"/>
    <lineage>
        <taxon>Bacteria</taxon>
        <taxon>Pseudomonadati</taxon>
        <taxon>Pseudomonadota</taxon>
        <taxon>Betaproteobacteria</taxon>
        <taxon>Rhodocyclales</taxon>
        <taxon>Zoogloeaceae</taxon>
        <taxon>Uliginosibacterium</taxon>
    </lineage>
</organism>
<gene>
    <name evidence="1" type="ORF">ABXR19_02930</name>
</gene>
<protein>
    <submittedName>
        <fullName evidence="1">Uncharacterized protein</fullName>
    </submittedName>
</protein>
<dbReference type="Proteomes" id="UP001549691">
    <property type="component" value="Unassembled WGS sequence"/>
</dbReference>
<name>A0ABV2TGT4_9RHOO</name>
<proteinExistence type="predicted"/>
<dbReference type="RefSeq" id="WP_354599585.1">
    <property type="nucleotide sequence ID" value="NZ_JBEWZI010000002.1"/>
</dbReference>
<reference evidence="1 2" key="1">
    <citation type="submission" date="2024-07" db="EMBL/GenBank/DDBJ databases">
        <title>Uliginosibacterium flavum JJ3220;KACC:17644.</title>
        <authorList>
            <person name="Kim M.K."/>
        </authorList>
    </citation>
    <scope>NUCLEOTIDE SEQUENCE [LARGE SCALE GENOMIC DNA]</scope>
    <source>
        <strain evidence="1 2">KACC:17644</strain>
    </source>
</reference>
<accession>A0ABV2TGT4</accession>
<sequence>MFLMMLLATAMSEPFPAGAAQGRPAPRKNAKGLAQALDDECCDLEETRGARVNRLKPAA</sequence>
<evidence type="ECO:0000313" key="1">
    <source>
        <dbReference type="EMBL" id="MET7013129.1"/>
    </source>
</evidence>
<comment type="caution">
    <text evidence="1">The sequence shown here is derived from an EMBL/GenBank/DDBJ whole genome shotgun (WGS) entry which is preliminary data.</text>
</comment>
<evidence type="ECO:0000313" key="2">
    <source>
        <dbReference type="Proteomes" id="UP001549691"/>
    </source>
</evidence>
<dbReference type="EMBL" id="JBEWZI010000002">
    <property type="protein sequence ID" value="MET7013129.1"/>
    <property type="molecule type" value="Genomic_DNA"/>
</dbReference>